<comment type="caution">
    <text evidence="2">The sequence shown here is derived from an EMBL/GenBank/DDBJ whole genome shotgun (WGS) entry which is preliminary data.</text>
</comment>
<reference evidence="2 3" key="1">
    <citation type="submission" date="2018-06" db="EMBL/GenBank/DDBJ databases">
        <title>Complete Genomes of Monosporascus.</title>
        <authorList>
            <person name="Robinson A.J."/>
            <person name="Natvig D.O."/>
        </authorList>
    </citation>
    <scope>NUCLEOTIDE SEQUENCE [LARGE SCALE GENOMIC DNA]</scope>
    <source>
        <strain evidence="2 3">CBS 110550</strain>
    </source>
</reference>
<name>A0A4V1X8U6_9PEZI</name>
<evidence type="ECO:0000313" key="2">
    <source>
        <dbReference type="EMBL" id="RYO80231.1"/>
    </source>
</evidence>
<feature type="region of interest" description="Disordered" evidence="1">
    <location>
        <begin position="30"/>
        <end position="55"/>
    </location>
</feature>
<organism evidence="2 3">
    <name type="scientific">Monosporascus ibericus</name>
    <dbReference type="NCBI Taxonomy" id="155417"/>
    <lineage>
        <taxon>Eukaryota</taxon>
        <taxon>Fungi</taxon>
        <taxon>Dikarya</taxon>
        <taxon>Ascomycota</taxon>
        <taxon>Pezizomycotina</taxon>
        <taxon>Sordariomycetes</taxon>
        <taxon>Xylariomycetidae</taxon>
        <taxon>Xylariales</taxon>
        <taxon>Xylariales incertae sedis</taxon>
        <taxon>Monosporascus</taxon>
    </lineage>
</organism>
<keyword evidence="3" id="KW-1185">Reference proteome</keyword>
<accession>A0A4V1X8U6</accession>
<gene>
    <name evidence="2" type="ORF">DL764_009922</name>
</gene>
<dbReference type="EMBL" id="QJNU01001062">
    <property type="protein sequence ID" value="RYO80231.1"/>
    <property type="molecule type" value="Genomic_DNA"/>
</dbReference>
<protein>
    <submittedName>
        <fullName evidence="2">Uncharacterized protein</fullName>
    </submittedName>
</protein>
<evidence type="ECO:0000313" key="3">
    <source>
        <dbReference type="Proteomes" id="UP000293360"/>
    </source>
</evidence>
<sequence>MAKQVAPILRHLLNTNLWLVVSRPSRCLLSPEPSCPRPRPNDGAAQSKTPLDPKRKRLAAAAASCAWWQTTGHRCHSQLPADRQVRAAVALLSCAAATADDDDDDNVDLLVSRHRSAALTTLQSKKTFQAANQDAMLAPRRRRP</sequence>
<evidence type="ECO:0000256" key="1">
    <source>
        <dbReference type="SAM" id="MobiDB-lite"/>
    </source>
</evidence>
<dbReference type="Proteomes" id="UP000293360">
    <property type="component" value="Unassembled WGS sequence"/>
</dbReference>
<proteinExistence type="predicted"/>
<dbReference type="AlphaFoldDB" id="A0A4V1X8U6"/>